<dbReference type="PANTHER" id="PTHR34615:SF1">
    <property type="entry name" value="PX DOMAIN-CONTAINING PROTEIN"/>
    <property type="match status" value="1"/>
</dbReference>
<keyword evidence="2" id="KW-1185">Reference proteome</keyword>
<dbReference type="STRING" id="1336337.A0A3N4JSG1"/>
<accession>A0A3N4JSG1</accession>
<dbReference type="AlphaFoldDB" id="A0A3N4JSG1"/>
<evidence type="ECO:0000313" key="2">
    <source>
        <dbReference type="Proteomes" id="UP000276215"/>
    </source>
</evidence>
<proteinExistence type="predicted"/>
<reference evidence="1 2" key="1">
    <citation type="journal article" date="2018" name="Nat. Ecol. Evol.">
        <title>Pezizomycetes genomes reveal the molecular basis of ectomycorrhizal truffle lifestyle.</title>
        <authorList>
            <person name="Murat C."/>
            <person name="Payen T."/>
            <person name="Noel B."/>
            <person name="Kuo A."/>
            <person name="Morin E."/>
            <person name="Chen J."/>
            <person name="Kohler A."/>
            <person name="Krizsan K."/>
            <person name="Balestrini R."/>
            <person name="Da Silva C."/>
            <person name="Montanini B."/>
            <person name="Hainaut M."/>
            <person name="Levati E."/>
            <person name="Barry K.W."/>
            <person name="Belfiori B."/>
            <person name="Cichocki N."/>
            <person name="Clum A."/>
            <person name="Dockter R.B."/>
            <person name="Fauchery L."/>
            <person name="Guy J."/>
            <person name="Iotti M."/>
            <person name="Le Tacon F."/>
            <person name="Lindquist E.A."/>
            <person name="Lipzen A."/>
            <person name="Malagnac F."/>
            <person name="Mello A."/>
            <person name="Molinier V."/>
            <person name="Miyauchi S."/>
            <person name="Poulain J."/>
            <person name="Riccioni C."/>
            <person name="Rubini A."/>
            <person name="Sitrit Y."/>
            <person name="Splivallo R."/>
            <person name="Traeger S."/>
            <person name="Wang M."/>
            <person name="Zifcakova L."/>
            <person name="Wipf D."/>
            <person name="Zambonelli A."/>
            <person name="Paolocci F."/>
            <person name="Nowrousian M."/>
            <person name="Ottonello S."/>
            <person name="Baldrian P."/>
            <person name="Spatafora J.W."/>
            <person name="Henrissat B."/>
            <person name="Nagy L.G."/>
            <person name="Aury J.M."/>
            <person name="Wincker P."/>
            <person name="Grigoriev I.V."/>
            <person name="Bonfante P."/>
            <person name="Martin F.M."/>
        </authorList>
    </citation>
    <scope>NUCLEOTIDE SEQUENCE [LARGE SCALE GENOMIC DNA]</scope>
    <source>
        <strain evidence="1 2">120613-1</strain>
    </source>
</reference>
<evidence type="ECO:0008006" key="3">
    <source>
        <dbReference type="Google" id="ProtNLM"/>
    </source>
</evidence>
<protein>
    <recommendedName>
        <fullName evidence="3">Transposase Helix-turn-helix domain-containing protein</fullName>
    </recommendedName>
</protein>
<dbReference type="PANTHER" id="PTHR34615">
    <property type="entry name" value="PX DOMAIN-CONTAINING PROTEIN"/>
    <property type="match status" value="1"/>
</dbReference>
<evidence type="ECO:0000313" key="1">
    <source>
        <dbReference type="EMBL" id="RPB00188.1"/>
    </source>
</evidence>
<dbReference type="Proteomes" id="UP000276215">
    <property type="component" value="Unassembled WGS sequence"/>
</dbReference>
<sequence length="142" mass="16672">MDLDLLEEEEWRNMFRFTRTEIEELVIALQLPAIIRADNHIIEDSRTGLCMLLARLAYPNRLSNLAMKFGWSIEHISRISTTIQSFLHSKWKHLLEWDVIRLTPEKLAQYTHAIERKGTPIGTVWGFIDRTIHAIAQPSHRQ</sequence>
<organism evidence="1 2">
    <name type="scientific">Choiromyces venosus 120613-1</name>
    <dbReference type="NCBI Taxonomy" id="1336337"/>
    <lineage>
        <taxon>Eukaryota</taxon>
        <taxon>Fungi</taxon>
        <taxon>Dikarya</taxon>
        <taxon>Ascomycota</taxon>
        <taxon>Pezizomycotina</taxon>
        <taxon>Pezizomycetes</taxon>
        <taxon>Pezizales</taxon>
        <taxon>Tuberaceae</taxon>
        <taxon>Choiromyces</taxon>
    </lineage>
</organism>
<gene>
    <name evidence="1" type="ORF">L873DRAFT_1901969</name>
</gene>
<name>A0A3N4JSG1_9PEZI</name>
<dbReference type="EMBL" id="ML120382">
    <property type="protein sequence ID" value="RPB00188.1"/>
    <property type="molecule type" value="Genomic_DNA"/>
</dbReference>
<dbReference type="OrthoDB" id="5406696at2759"/>